<evidence type="ECO:0000259" key="1">
    <source>
        <dbReference type="SMART" id="SM00829"/>
    </source>
</evidence>
<gene>
    <name evidence="2" type="ORF">GJ654_07125</name>
</gene>
<reference evidence="2 3" key="1">
    <citation type="submission" date="2019-11" db="EMBL/GenBank/DDBJ databases">
        <title>Whole-genome sequence of a Rhodoblastus acidophilus DSM 142.</title>
        <authorList>
            <person name="Kyndt J.A."/>
            <person name="Meyer T.E."/>
        </authorList>
    </citation>
    <scope>NUCLEOTIDE SEQUENCE [LARGE SCALE GENOMIC DNA]</scope>
    <source>
        <strain evidence="2 3">DSM 142</strain>
    </source>
</reference>
<dbReference type="InterPro" id="IPR011032">
    <property type="entry name" value="GroES-like_sf"/>
</dbReference>
<accession>A0A6N8DNJ1</accession>
<dbReference type="SUPFAM" id="SSF51735">
    <property type="entry name" value="NAD(P)-binding Rossmann-fold domains"/>
    <property type="match status" value="1"/>
</dbReference>
<dbReference type="InterPro" id="IPR013154">
    <property type="entry name" value="ADH-like_N"/>
</dbReference>
<dbReference type="CDD" id="cd08241">
    <property type="entry name" value="QOR1"/>
    <property type="match status" value="1"/>
</dbReference>
<name>A0A6N8DNJ1_RHOAC</name>
<dbReference type="SUPFAM" id="SSF50129">
    <property type="entry name" value="GroES-like"/>
    <property type="match status" value="1"/>
</dbReference>
<dbReference type="OrthoDB" id="4190732at2"/>
<dbReference type="Pfam" id="PF08240">
    <property type="entry name" value="ADH_N"/>
    <property type="match status" value="1"/>
</dbReference>
<dbReference type="InterPro" id="IPR020843">
    <property type="entry name" value="ER"/>
</dbReference>
<proteinExistence type="predicted"/>
<dbReference type="PANTHER" id="PTHR43677">
    <property type="entry name" value="SHORT-CHAIN DEHYDROGENASE/REDUCTASE"/>
    <property type="match status" value="1"/>
</dbReference>
<evidence type="ECO:0000313" key="3">
    <source>
        <dbReference type="Proteomes" id="UP000439113"/>
    </source>
</evidence>
<dbReference type="Gene3D" id="3.40.50.720">
    <property type="entry name" value="NAD(P)-binding Rossmann-like Domain"/>
    <property type="match status" value="1"/>
</dbReference>
<evidence type="ECO:0000313" key="2">
    <source>
        <dbReference type="EMBL" id="MTV30763.1"/>
    </source>
</evidence>
<feature type="domain" description="Enoyl reductase (ER)" evidence="1">
    <location>
        <begin position="10"/>
        <end position="322"/>
    </location>
</feature>
<dbReference type="RefSeq" id="WP_155445439.1">
    <property type="nucleotide sequence ID" value="NZ_JAOQNR010000005.1"/>
</dbReference>
<protein>
    <submittedName>
        <fullName evidence="2">Zinc-binding dehydrogenase</fullName>
    </submittedName>
</protein>
<dbReference type="PANTHER" id="PTHR43677:SF4">
    <property type="entry name" value="QUINONE OXIDOREDUCTASE-LIKE PROTEIN 2"/>
    <property type="match status" value="1"/>
</dbReference>
<dbReference type="InterPro" id="IPR036291">
    <property type="entry name" value="NAD(P)-bd_dom_sf"/>
</dbReference>
<dbReference type="GO" id="GO:0016491">
    <property type="term" value="F:oxidoreductase activity"/>
    <property type="evidence" value="ECO:0007669"/>
    <property type="project" value="InterPro"/>
</dbReference>
<dbReference type="Proteomes" id="UP000439113">
    <property type="component" value="Unassembled WGS sequence"/>
</dbReference>
<dbReference type="AlphaFoldDB" id="A0A6N8DNJ1"/>
<dbReference type="SMART" id="SM00829">
    <property type="entry name" value="PKS_ER"/>
    <property type="match status" value="1"/>
</dbReference>
<dbReference type="InterPro" id="IPR013149">
    <property type="entry name" value="ADH-like_C"/>
</dbReference>
<dbReference type="InterPro" id="IPR051397">
    <property type="entry name" value="Zn-ADH-like_protein"/>
</dbReference>
<dbReference type="Pfam" id="PF00107">
    <property type="entry name" value="ADH_zinc_N"/>
    <property type="match status" value="1"/>
</dbReference>
<comment type="caution">
    <text evidence="2">The sequence shown here is derived from an EMBL/GenBank/DDBJ whole genome shotgun (WGS) entry which is preliminary data.</text>
</comment>
<dbReference type="Gene3D" id="3.90.180.10">
    <property type="entry name" value="Medium-chain alcohol dehydrogenases, catalytic domain"/>
    <property type="match status" value="1"/>
</dbReference>
<sequence>MIAALCESYGPPENLTFRELPDPVPGPGEVLVAPSRVALNFFDTLIIANKYQLKPALPFSPGGEFCGWVVALGEGVSGVAPGQRVAGYCSYGAARSRLVVPADSLTPVPDSLDDDHAAGLFITYGTTLYALRQRAQLREGETLAVLGASGGVGLTAVEIGRAMGAHVIACASSSEKLDFARTFGAQQGIDYAAEDLKEALKRATDGRGVDCVYDAIGGDFSEKALRAMAWNGRFLVVGFAAGEIPKIPLNLTLLKGCSIIGVYWGEFVKREPAAHRQNMAQIFDWAARKKISAHVHAVLPLERIAEALNMLKERKAQGKIVLAVPQRSGETTGSRID</sequence>
<dbReference type="EMBL" id="WNKS01000004">
    <property type="protein sequence ID" value="MTV30763.1"/>
    <property type="molecule type" value="Genomic_DNA"/>
</dbReference>
<organism evidence="2 3">
    <name type="scientific">Rhodoblastus acidophilus</name>
    <name type="common">Rhodopseudomonas acidophila</name>
    <dbReference type="NCBI Taxonomy" id="1074"/>
    <lineage>
        <taxon>Bacteria</taxon>
        <taxon>Pseudomonadati</taxon>
        <taxon>Pseudomonadota</taxon>
        <taxon>Alphaproteobacteria</taxon>
        <taxon>Hyphomicrobiales</taxon>
        <taxon>Rhodoblastaceae</taxon>
        <taxon>Rhodoblastus</taxon>
    </lineage>
</organism>